<dbReference type="GO" id="GO:0070772">
    <property type="term" value="C:PAS complex"/>
    <property type="evidence" value="ECO:0007669"/>
    <property type="project" value="InterPro"/>
</dbReference>
<dbReference type="InterPro" id="IPR011989">
    <property type="entry name" value="ARM-like"/>
</dbReference>
<feature type="compositionally biased region" description="Low complexity" evidence="6">
    <location>
        <begin position="529"/>
        <end position="548"/>
    </location>
</feature>
<sequence length="1084" mass="118007">MTAEYSFSSKLVRGLTDRLYEKRKASAMEIERLIREKLGQNDHQGVRKVLSCLVKDFAYSAQPYTRGGGLIALAASAIALGTNEIGTYLDDIVPPVLACFSDHDTQVKYYACEAMYNIAKVARGEILRFFNEVFDALSKTAADSDKAVKRGSELLNRIIVDIVSEEAVTYVSTVTDQRAPSTPTPYPYLTINANPVGSPSRPSHAELAFSLERFIPLLIERAHTLNPSTRVFLVNWLRLLDSLPELELIHYLPQFLREIFLYLSDPNEEVRTVTNMLLTDFLVELGRISRVKSSVSPVAKDTPLPESLSAVASDHSASSGEPSTSHSPTPGHGAPPLGSQNSPTSPALNHETLVDSLAGAISDPLMSQDKSEPNNVAWVRRQEVDVDFPALVKIINQLLDASESDVQLTALQWVAKFMDMVPEVVITFTPQLIGKILPSLSHSNSAIKKAAVHASSSLYQLIEGMPSLDVTPGTPSLGVDSAKLSEVGAVPSRVADQREPSSGLPSPKRPVSPNSVQSGQSTDRTVGQAAGTSSSSGPSGPTTATGTPEKLVPGSSSASPKDRVTETESNPSDASHKVGGGATVTSEATESGKGRLIVPTTQPSPDPAKEAFSFESTVTTLIVTYSNGQEDTRIACVDWLLMLHRRAPLRMAKEETLVSNDGSFPVFLKIMSDPSEEVVKKNLQLLAQFSAYLDTDYFQRFMVKLLELFSTDRQLLESRGSLIIRRLCVSLNAELIYRTIAEILETNEDHEFASMMVQNLNIILITAPELVDLRRRLRYLDCRENQQLFIALYRSWCHSPVATFTLCLLAQAYEHAANLLPVFAEMEMTVALLIQIDKLVQLIESPVFTYMRLQLLEPERYPYLYKSLYGLLMLLPQSSAFGLLRNRLNSVSALGYLHIPHISGTEPPPSTSIPSVTGKRTKGGSGGGTPSTVTDPSPSIRFSELLAHFRQMQLKHAPYISANDHSLGRDISASSTSTSLGAPVESYGMRRRNSGASQRPLYLSSLHSNTNSAFHSMGTGSEEGVPHRKNNNSPGLYGNRGRPPTGQSTANHTGQSGASNPTGRANRSPLGPAVKAIRRTIGKR</sequence>
<organism evidence="8 9">
    <name type="scientific">Dispira parvispora</name>
    <dbReference type="NCBI Taxonomy" id="1520584"/>
    <lineage>
        <taxon>Eukaryota</taxon>
        <taxon>Fungi</taxon>
        <taxon>Fungi incertae sedis</taxon>
        <taxon>Zoopagomycota</taxon>
        <taxon>Kickxellomycotina</taxon>
        <taxon>Dimargaritomycetes</taxon>
        <taxon>Dimargaritales</taxon>
        <taxon>Dimargaritaceae</taxon>
        <taxon>Dispira</taxon>
    </lineage>
</organism>
<dbReference type="GO" id="GO:0010008">
    <property type="term" value="C:endosome membrane"/>
    <property type="evidence" value="ECO:0007669"/>
    <property type="project" value="TreeGrafter"/>
</dbReference>
<feature type="compositionally biased region" description="Polar residues" evidence="6">
    <location>
        <begin position="338"/>
        <end position="347"/>
    </location>
</feature>
<comment type="similarity">
    <text evidence="2">Belongs to the VAC14 family.</text>
</comment>
<feature type="region of interest" description="Disordered" evidence="6">
    <location>
        <begin position="970"/>
        <end position="996"/>
    </location>
</feature>
<dbReference type="InterPro" id="IPR021133">
    <property type="entry name" value="HEAT_type_2"/>
</dbReference>
<accession>A0A9W8AYZ0</accession>
<dbReference type="Pfam" id="PF12755">
    <property type="entry name" value="Vac14_Fab1_bd"/>
    <property type="match status" value="1"/>
</dbReference>
<dbReference type="PROSITE" id="PS50077">
    <property type="entry name" value="HEAT_REPEAT"/>
    <property type="match status" value="1"/>
</dbReference>
<feature type="region of interest" description="Disordered" evidence="6">
    <location>
        <begin position="905"/>
        <end position="938"/>
    </location>
</feature>
<evidence type="ECO:0000313" key="8">
    <source>
        <dbReference type="EMBL" id="KAJ1968811.1"/>
    </source>
</evidence>
<dbReference type="Proteomes" id="UP001150925">
    <property type="component" value="Unassembled WGS sequence"/>
</dbReference>
<feature type="compositionally biased region" description="Polar residues" evidence="6">
    <location>
        <begin position="512"/>
        <end position="525"/>
    </location>
</feature>
<gene>
    <name evidence="8" type="ORF">IWQ62_001018</name>
</gene>
<dbReference type="GO" id="GO:0006661">
    <property type="term" value="P:phosphatidylinositol biosynthetic process"/>
    <property type="evidence" value="ECO:0007669"/>
    <property type="project" value="InterPro"/>
</dbReference>
<evidence type="ECO:0000259" key="7">
    <source>
        <dbReference type="Pfam" id="PF11916"/>
    </source>
</evidence>
<dbReference type="PANTHER" id="PTHR16023">
    <property type="entry name" value="TAX1 BINDING PROTEIN-RELATED"/>
    <property type="match status" value="1"/>
</dbReference>
<evidence type="ECO:0000256" key="3">
    <source>
        <dbReference type="ARBA" id="ARBA00022737"/>
    </source>
</evidence>
<dbReference type="InterPro" id="IPR016024">
    <property type="entry name" value="ARM-type_fold"/>
</dbReference>
<evidence type="ECO:0000313" key="9">
    <source>
        <dbReference type="Proteomes" id="UP001150925"/>
    </source>
</evidence>
<keyword evidence="3" id="KW-0677">Repeat</keyword>
<feature type="domain" description="Vacuolar protein 14 C-terminal Fig4-binding" evidence="7">
    <location>
        <begin position="713"/>
        <end position="891"/>
    </location>
</feature>
<feature type="compositionally biased region" description="Polar residues" evidence="6">
    <location>
        <begin position="315"/>
        <end position="328"/>
    </location>
</feature>
<keyword evidence="4" id="KW-0472">Membrane</keyword>
<evidence type="ECO:0000256" key="2">
    <source>
        <dbReference type="ARBA" id="ARBA00010225"/>
    </source>
</evidence>
<feature type="region of interest" description="Disordered" evidence="6">
    <location>
        <begin position="1012"/>
        <end position="1084"/>
    </location>
</feature>
<evidence type="ECO:0000256" key="6">
    <source>
        <dbReference type="SAM" id="MobiDB-lite"/>
    </source>
</evidence>
<dbReference type="InterPro" id="IPR021841">
    <property type="entry name" value="VAC14_Fig4p-bd"/>
</dbReference>
<feature type="compositionally biased region" description="Polar residues" evidence="6">
    <location>
        <begin position="1045"/>
        <end position="1065"/>
    </location>
</feature>
<dbReference type="PANTHER" id="PTHR16023:SF0">
    <property type="entry name" value="PROTEIN VAC14 HOMOLOG"/>
    <property type="match status" value="1"/>
</dbReference>
<protein>
    <recommendedName>
        <fullName evidence="7">Vacuolar protein 14 C-terminal Fig4-binding domain-containing protein</fullName>
    </recommendedName>
</protein>
<dbReference type="AlphaFoldDB" id="A0A9W8AYZ0"/>
<dbReference type="Gene3D" id="1.25.10.10">
    <property type="entry name" value="Leucine-rich Repeat Variant"/>
    <property type="match status" value="2"/>
</dbReference>
<proteinExistence type="inferred from homology"/>
<dbReference type="Pfam" id="PF11916">
    <property type="entry name" value="Vac14_Fig4_bd"/>
    <property type="match status" value="1"/>
</dbReference>
<dbReference type="InterPro" id="IPR026825">
    <property type="entry name" value="Vac14"/>
</dbReference>
<reference evidence="8" key="1">
    <citation type="submission" date="2022-07" db="EMBL/GenBank/DDBJ databases">
        <title>Phylogenomic reconstructions and comparative analyses of Kickxellomycotina fungi.</title>
        <authorList>
            <person name="Reynolds N.K."/>
            <person name="Stajich J.E."/>
            <person name="Barry K."/>
            <person name="Grigoriev I.V."/>
            <person name="Crous P."/>
            <person name="Smith M.E."/>
        </authorList>
    </citation>
    <scope>NUCLEOTIDE SEQUENCE</scope>
    <source>
        <strain evidence="8">RSA 1196</strain>
    </source>
</reference>
<comment type="subcellular location">
    <subcellularLocation>
        <location evidence="1">Endomembrane system</location>
    </subcellularLocation>
</comment>
<dbReference type="OrthoDB" id="5574975at2759"/>
<feature type="region of interest" description="Disordered" evidence="6">
    <location>
        <begin position="489"/>
        <end position="607"/>
    </location>
</feature>
<keyword evidence="9" id="KW-1185">Reference proteome</keyword>
<feature type="region of interest" description="Disordered" evidence="6">
    <location>
        <begin position="308"/>
        <end position="348"/>
    </location>
</feature>
<dbReference type="EMBL" id="JANBPY010000133">
    <property type="protein sequence ID" value="KAJ1968811.1"/>
    <property type="molecule type" value="Genomic_DNA"/>
</dbReference>
<evidence type="ECO:0000256" key="1">
    <source>
        <dbReference type="ARBA" id="ARBA00004308"/>
    </source>
</evidence>
<name>A0A9W8AYZ0_9FUNG</name>
<dbReference type="GO" id="GO:0000329">
    <property type="term" value="C:fungal-type vacuole membrane"/>
    <property type="evidence" value="ECO:0007669"/>
    <property type="project" value="TreeGrafter"/>
</dbReference>
<feature type="repeat" description="HEAT" evidence="5">
    <location>
        <begin position="92"/>
        <end position="128"/>
    </location>
</feature>
<evidence type="ECO:0000256" key="4">
    <source>
        <dbReference type="ARBA" id="ARBA00023136"/>
    </source>
</evidence>
<evidence type="ECO:0000256" key="5">
    <source>
        <dbReference type="PROSITE-ProRule" id="PRU00103"/>
    </source>
</evidence>
<comment type="caution">
    <text evidence="8">The sequence shown here is derived from an EMBL/GenBank/DDBJ whole genome shotgun (WGS) entry which is preliminary data.</text>
</comment>
<dbReference type="SUPFAM" id="SSF48371">
    <property type="entry name" value="ARM repeat"/>
    <property type="match status" value="1"/>
</dbReference>